<sequence length="151" mass="16591">MVGGMMILEEATGKEKEKEGSVDVSWLGSTHAWVIAKTLLALPLPLPRDRASPTVYLCTVGAPAPLQTWSVPISRIITTPAALTATIAVMVMDLHSLLLLLKVGRQSRRKLLSLVPSPREQLDGRGRGEVGQKEEEEREEEEEGRKNRGRT</sequence>
<keyword evidence="2" id="KW-0472">Membrane</keyword>
<feature type="transmembrane region" description="Helical" evidence="2">
    <location>
        <begin position="81"/>
        <end position="101"/>
    </location>
</feature>
<evidence type="ECO:0000313" key="3">
    <source>
        <dbReference type="EMBL" id="TFJ81285.1"/>
    </source>
</evidence>
<keyword evidence="4" id="KW-1185">Reference proteome</keyword>
<dbReference type="Proteomes" id="UP000355283">
    <property type="component" value="Unassembled WGS sequence"/>
</dbReference>
<name>A0A4D9CUU9_9STRA</name>
<keyword evidence="2" id="KW-1133">Transmembrane helix</keyword>
<evidence type="ECO:0000313" key="4">
    <source>
        <dbReference type="Proteomes" id="UP000355283"/>
    </source>
</evidence>
<organism evidence="3 4">
    <name type="scientific">Nannochloropsis salina CCMP1776</name>
    <dbReference type="NCBI Taxonomy" id="1027361"/>
    <lineage>
        <taxon>Eukaryota</taxon>
        <taxon>Sar</taxon>
        <taxon>Stramenopiles</taxon>
        <taxon>Ochrophyta</taxon>
        <taxon>Eustigmatophyceae</taxon>
        <taxon>Eustigmatales</taxon>
        <taxon>Monodopsidaceae</taxon>
        <taxon>Microchloropsis</taxon>
        <taxon>Microchloropsis salina</taxon>
    </lineage>
</organism>
<keyword evidence="2" id="KW-0812">Transmembrane</keyword>
<dbReference type="AlphaFoldDB" id="A0A4D9CUU9"/>
<accession>A0A4D9CUU9</accession>
<proteinExistence type="predicted"/>
<dbReference type="EMBL" id="SDOX01000128">
    <property type="protein sequence ID" value="TFJ81285.1"/>
    <property type="molecule type" value="Genomic_DNA"/>
</dbReference>
<gene>
    <name evidence="3" type="ORF">NSK_007246</name>
</gene>
<comment type="caution">
    <text evidence="3">The sequence shown here is derived from an EMBL/GenBank/DDBJ whole genome shotgun (WGS) entry which is preliminary data.</text>
</comment>
<evidence type="ECO:0000256" key="2">
    <source>
        <dbReference type="SAM" id="Phobius"/>
    </source>
</evidence>
<evidence type="ECO:0000256" key="1">
    <source>
        <dbReference type="SAM" id="MobiDB-lite"/>
    </source>
</evidence>
<feature type="region of interest" description="Disordered" evidence="1">
    <location>
        <begin position="114"/>
        <end position="151"/>
    </location>
</feature>
<protein>
    <submittedName>
        <fullName evidence="3">Uncharacterized protein</fullName>
    </submittedName>
</protein>
<reference evidence="3 4" key="1">
    <citation type="submission" date="2019-01" db="EMBL/GenBank/DDBJ databases">
        <title>Nuclear Genome Assembly of the Microalgal Biofuel strain Nannochloropsis salina CCMP1776.</title>
        <authorList>
            <person name="Hovde B."/>
        </authorList>
    </citation>
    <scope>NUCLEOTIDE SEQUENCE [LARGE SCALE GENOMIC DNA]</scope>
    <source>
        <strain evidence="3 4">CCMP1776</strain>
    </source>
</reference>
<feature type="compositionally biased region" description="Basic and acidic residues" evidence="1">
    <location>
        <begin position="120"/>
        <end position="135"/>
    </location>
</feature>